<comment type="subunit">
    <text evidence="3">Heterotetramer of 2 HacA and 2 HacB proteins.</text>
</comment>
<dbReference type="CDD" id="cd01577">
    <property type="entry name" value="IPMI_Swivel"/>
    <property type="match status" value="1"/>
</dbReference>
<accession>D3DYY9</accession>
<evidence type="ECO:0000256" key="2">
    <source>
        <dbReference type="ARBA" id="ARBA00023239"/>
    </source>
</evidence>
<dbReference type="InterPro" id="IPR015928">
    <property type="entry name" value="Aconitase/3IPM_dehydase_swvl"/>
</dbReference>
<dbReference type="UniPathway" id="UPA00919"/>
<evidence type="ECO:0000313" key="5">
    <source>
        <dbReference type="EMBL" id="ADC47539.1"/>
    </source>
</evidence>
<dbReference type="KEGG" id="mru:mru_1689"/>
<evidence type="ECO:0000313" key="6">
    <source>
        <dbReference type="Proteomes" id="UP000008680"/>
    </source>
</evidence>
<feature type="short sequence motif" description="YLRT" evidence="3">
    <location>
        <begin position="25"/>
        <end position="28"/>
    </location>
</feature>
<dbReference type="PANTHER" id="PTHR43345">
    <property type="entry name" value="3-ISOPROPYLMALATE DEHYDRATASE SMALL SUBUNIT 2-RELATED-RELATED"/>
    <property type="match status" value="1"/>
</dbReference>
<comment type="pathway">
    <text evidence="3">Organic acid metabolism; 2-oxosuberate biosynthesis.</text>
</comment>
<dbReference type="OrthoDB" id="6505at2157"/>
<comment type="function">
    <text evidence="3">Hydro-lyase with broad substrate specificity for cis-unsaturated tricarboxylic acids. Catalyzes both the reversible dehydration of (R)-homocitrate ((R)-2-hydroxybutane-1,2,4-tricarboxylate) to produce cis-homoaconitate ((Z)-but-1-ene-1,2,4-tricarboxylate), and its hydration to homoisocitrate ((1R,2S)-1-hydroxybutane-1,2,4-tricarboxylate). Is also able to hydrate the analogous longer chain substrates cis-homo(2)-aconitate, cis-homo(3)-aconitate. All these reactions are part of the biosynthesis pathway of coenzyme B.</text>
</comment>
<evidence type="ECO:0000259" key="4">
    <source>
        <dbReference type="Pfam" id="PF00694"/>
    </source>
</evidence>
<dbReference type="NCBIfam" id="NF040625">
    <property type="entry name" value="HacB2_Meth"/>
    <property type="match status" value="1"/>
</dbReference>
<dbReference type="NCBIfam" id="TIGR02087">
    <property type="entry name" value="LEUD_arch"/>
    <property type="match status" value="1"/>
</dbReference>
<dbReference type="PATRIC" id="fig|634498.28.peg.1690"/>
<dbReference type="GO" id="GO:0004409">
    <property type="term" value="F:homoaconitate hydratase activity"/>
    <property type="evidence" value="ECO:0007669"/>
    <property type="project" value="UniProtKB-UniRule"/>
</dbReference>
<evidence type="ECO:0000256" key="3">
    <source>
        <dbReference type="HAMAP-Rule" id="MF_01032"/>
    </source>
</evidence>
<dbReference type="Proteomes" id="UP000008680">
    <property type="component" value="Chromosome"/>
</dbReference>
<organism evidence="5 6">
    <name type="scientific">Methanobrevibacter ruminantium (strain ATCC 35063 / DSM 1093 / JCM 13430 / OCM 146 / M1)</name>
    <name type="common">Methanobacterium ruminantium</name>
    <dbReference type="NCBI Taxonomy" id="634498"/>
    <lineage>
        <taxon>Archaea</taxon>
        <taxon>Methanobacteriati</taxon>
        <taxon>Methanobacteriota</taxon>
        <taxon>Methanomada group</taxon>
        <taxon>Methanobacteria</taxon>
        <taxon>Methanobacteriales</taxon>
        <taxon>Methanobacteriaceae</taxon>
        <taxon>Methanobrevibacter</taxon>
    </lineage>
</organism>
<dbReference type="GO" id="GO:0019298">
    <property type="term" value="P:coenzyme B biosynthetic process"/>
    <property type="evidence" value="ECO:0007669"/>
    <property type="project" value="UniProtKB-UniRule"/>
</dbReference>
<dbReference type="InterPro" id="IPR000573">
    <property type="entry name" value="AconitaseA/IPMdHydase_ssu_swvl"/>
</dbReference>
<dbReference type="Pfam" id="PF00694">
    <property type="entry name" value="Aconitase_C"/>
    <property type="match status" value="1"/>
</dbReference>
<name>D3DYY9_METRM</name>
<dbReference type="EC" id="4.2.1.114" evidence="3"/>
<feature type="domain" description="Aconitase A/isopropylmalate dehydratase small subunit swivel" evidence="4">
    <location>
        <begin position="42"/>
        <end position="101"/>
    </location>
</feature>
<keyword evidence="2 3" id="KW-0456">Lyase</keyword>
<comment type="catalytic activity">
    <reaction evidence="3">
        <text>(2R)-homocitrate = (2R,3S)-homoisocitrate</text>
        <dbReference type="Rhea" id="RHEA:32303"/>
        <dbReference type="ChEBI" id="CHEBI:15404"/>
        <dbReference type="ChEBI" id="CHEBI:58884"/>
        <dbReference type="EC" id="4.2.1.114"/>
    </reaction>
</comment>
<comment type="similarity">
    <text evidence="1 3">Belongs to the LeuD family. LeuD type 2 subfamily.</text>
</comment>
<proteinExistence type="inferred from homology"/>
<dbReference type="AlphaFoldDB" id="D3DYY9"/>
<dbReference type="InterPro" id="IPR053582">
    <property type="entry name" value="Homoaconitase_LeuD_type2"/>
</dbReference>
<dbReference type="InterPro" id="IPR033940">
    <property type="entry name" value="IPMI_Swivel"/>
</dbReference>
<dbReference type="STRING" id="634498.mru_1689"/>
<dbReference type="EMBL" id="CP001719">
    <property type="protein sequence ID" value="ADC47539.1"/>
    <property type="molecule type" value="Genomic_DNA"/>
</dbReference>
<gene>
    <name evidence="5" type="primary">aksE</name>
    <name evidence="3" type="synonym">hacB</name>
    <name evidence="5" type="ordered locus">mru_1689</name>
</gene>
<dbReference type="HOGENOM" id="CLU_081378_1_1_2"/>
<dbReference type="InterPro" id="IPR011827">
    <property type="entry name" value="LeuD_type2/HacB/DmdB"/>
</dbReference>
<dbReference type="eggNOG" id="arCOG02230">
    <property type="taxonomic scope" value="Archaea"/>
</dbReference>
<dbReference type="RefSeq" id="WP_012956487.1">
    <property type="nucleotide sequence ID" value="NC_013790.1"/>
</dbReference>
<sequence length="161" mass="17697">MAEIKGKVWNFGDNIDTDVIIPGRYLRTFNPNDLALHVLEGERPDFTKNVEKGDVILAGENFGCGSSREQAPVAIKAAGVDVIIAKSFARIFYRNAINIGLPVVVADIEADDGDIVSVDLENGIIINETKDTKVEFQAFKEFMVNILSDGGLVKHYLKTKE</sequence>
<reference evidence="5 6" key="1">
    <citation type="journal article" date="2010" name="PLoS ONE">
        <title>The genome sequence of the rumen methanogen Methanobrevibacter ruminantium reveals new possibilities for controlling ruminant methane emissions.</title>
        <authorList>
            <person name="Leahy S.C."/>
            <person name="Kelly W.J."/>
            <person name="Altermann E."/>
            <person name="Ronimus R.S."/>
            <person name="Yeoman C.J."/>
            <person name="Pacheco D.M."/>
            <person name="Li D."/>
            <person name="Kong Z."/>
            <person name="McTavish S."/>
            <person name="Sang C."/>
            <person name="Lambie S.C."/>
            <person name="Janssen P.H."/>
            <person name="Dey D."/>
            <person name="Attwood G.T."/>
        </authorList>
    </citation>
    <scope>NUCLEOTIDE SEQUENCE [LARGE SCALE GENOMIC DNA]</scope>
    <source>
        <strain evidence="6">ATCC 35063 / DSM 1093 / JCM 13430 / OCM 146 / M1</strain>
    </source>
</reference>
<dbReference type="Gene3D" id="3.20.19.10">
    <property type="entry name" value="Aconitase, domain 4"/>
    <property type="match status" value="1"/>
</dbReference>
<feature type="site" description="Critical for substrate specificity" evidence="3">
    <location>
        <position position="27"/>
    </location>
</feature>
<dbReference type="InterPro" id="IPR050075">
    <property type="entry name" value="LeuD"/>
</dbReference>
<dbReference type="SUPFAM" id="SSF52016">
    <property type="entry name" value="LeuD/IlvD-like"/>
    <property type="match status" value="1"/>
</dbReference>
<protein>
    <recommendedName>
        <fullName evidence="3">Methanogen homoaconitase small subunit</fullName>
        <shortName evidence="3">HACN</shortName>
        <ecNumber evidence="3">4.2.1.114</ecNumber>
    </recommendedName>
    <alternativeName>
        <fullName evidence="3">Homoaconitate hydratase</fullName>
    </alternativeName>
</protein>
<dbReference type="PANTHER" id="PTHR43345:SF2">
    <property type="entry name" value="3-ISOPROPYLMALATE DEHYDRATASE SMALL SUBUNIT 1"/>
    <property type="match status" value="1"/>
</dbReference>
<keyword evidence="6" id="KW-1185">Reference proteome</keyword>
<evidence type="ECO:0000256" key="1">
    <source>
        <dbReference type="ARBA" id="ARBA00009869"/>
    </source>
</evidence>
<dbReference type="HAMAP" id="MF_01032">
    <property type="entry name" value="LeuD_type2"/>
    <property type="match status" value="1"/>
</dbReference>
<dbReference type="GeneID" id="8771353"/>